<dbReference type="SUPFAM" id="SSF46955">
    <property type="entry name" value="Putative DNA-binding domain"/>
    <property type="match status" value="1"/>
</dbReference>
<dbReference type="PROSITE" id="PS50937">
    <property type="entry name" value="HTH_MERR_2"/>
    <property type="match status" value="1"/>
</dbReference>
<dbReference type="InterPro" id="IPR009061">
    <property type="entry name" value="DNA-bd_dom_put_sf"/>
</dbReference>
<organism evidence="6 7">
    <name type="scientific">Egibacter rhizosphaerae</name>
    <dbReference type="NCBI Taxonomy" id="1670831"/>
    <lineage>
        <taxon>Bacteria</taxon>
        <taxon>Bacillati</taxon>
        <taxon>Actinomycetota</taxon>
        <taxon>Nitriliruptoria</taxon>
        <taxon>Egibacterales</taxon>
        <taxon>Egibacteraceae</taxon>
        <taxon>Egibacter</taxon>
    </lineage>
</organism>
<evidence type="ECO:0000256" key="2">
    <source>
        <dbReference type="ARBA" id="ARBA00023015"/>
    </source>
</evidence>
<keyword evidence="1" id="KW-0678">Repressor</keyword>
<dbReference type="Gene3D" id="1.10.1660.10">
    <property type="match status" value="1"/>
</dbReference>
<reference evidence="6 7" key="1">
    <citation type="submission" date="2019-01" db="EMBL/GenBank/DDBJ databases">
        <title>Egibacter rhizosphaerae EGI 80759T.</title>
        <authorList>
            <person name="Chen D.-D."/>
            <person name="Tian Y."/>
            <person name="Jiao J.-Y."/>
            <person name="Zhang X.-T."/>
            <person name="Zhang Y.-G."/>
            <person name="Zhang Y."/>
            <person name="Xiao M."/>
            <person name="Shu W.-S."/>
            <person name="Li W.-J."/>
        </authorList>
    </citation>
    <scope>NUCLEOTIDE SEQUENCE [LARGE SCALE GENOMIC DNA]</scope>
    <source>
        <strain evidence="6 7">EGI 80759</strain>
    </source>
</reference>
<dbReference type="GO" id="GO:0003677">
    <property type="term" value="F:DNA binding"/>
    <property type="evidence" value="ECO:0007669"/>
    <property type="project" value="UniProtKB-KW"/>
</dbReference>
<dbReference type="SMART" id="SM00422">
    <property type="entry name" value="HTH_MERR"/>
    <property type="match status" value="1"/>
</dbReference>
<dbReference type="KEGG" id="erz:ER308_13975"/>
<evidence type="ECO:0000313" key="6">
    <source>
        <dbReference type="EMBL" id="QBI20559.1"/>
    </source>
</evidence>
<dbReference type="AlphaFoldDB" id="A0A411YHG9"/>
<evidence type="ECO:0000256" key="1">
    <source>
        <dbReference type="ARBA" id="ARBA00022491"/>
    </source>
</evidence>
<feature type="domain" description="HTH merR-type" evidence="5">
    <location>
        <begin position="4"/>
        <end position="72"/>
    </location>
</feature>
<dbReference type="PANTHER" id="PTHR30204:SF69">
    <property type="entry name" value="MERR-FAMILY TRANSCRIPTIONAL REGULATOR"/>
    <property type="match status" value="1"/>
</dbReference>
<sequence>MTDTLSIGEVARRAGVATSTVRYYDRLGLVPVVDRDGTGRRYDDSALRRLTVIRSFQHAGFSLDEIKELLDGAGRWQHLAREKREQLSARIQELVTAQELIDAALACGCEDLEGCPAHEERSSCP</sequence>
<dbReference type="Pfam" id="PF13411">
    <property type="entry name" value="MerR_1"/>
    <property type="match status" value="1"/>
</dbReference>
<proteinExistence type="predicted"/>
<dbReference type="Proteomes" id="UP000291469">
    <property type="component" value="Chromosome"/>
</dbReference>
<keyword evidence="3" id="KW-0238">DNA-binding</keyword>
<evidence type="ECO:0000259" key="5">
    <source>
        <dbReference type="PROSITE" id="PS50937"/>
    </source>
</evidence>
<protein>
    <submittedName>
        <fullName evidence="6">MerR family transcriptional regulator</fullName>
    </submittedName>
</protein>
<dbReference type="OrthoDB" id="9802039at2"/>
<dbReference type="PRINTS" id="PR00040">
    <property type="entry name" value="HTHMERR"/>
</dbReference>
<evidence type="ECO:0000256" key="4">
    <source>
        <dbReference type="ARBA" id="ARBA00023163"/>
    </source>
</evidence>
<dbReference type="PROSITE" id="PS00552">
    <property type="entry name" value="HTH_MERR_1"/>
    <property type="match status" value="1"/>
</dbReference>
<gene>
    <name evidence="6" type="ORF">ER308_13975</name>
</gene>
<name>A0A411YHG9_9ACTN</name>
<keyword evidence="4" id="KW-0804">Transcription</keyword>
<dbReference type="GO" id="GO:0003700">
    <property type="term" value="F:DNA-binding transcription factor activity"/>
    <property type="evidence" value="ECO:0007669"/>
    <property type="project" value="InterPro"/>
</dbReference>
<dbReference type="RefSeq" id="WP_131155554.1">
    <property type="nucleotide sequence ID" value="NZ_CP036402.1"/>
</dbReference>
<dbReference type="PANTHER" id="PTHR30204">
    <property type="entry name" value="REDOX-CYCLING DRUG-SENSING TRANSCRIPTIONAL ACTIVATOR SOXR"/>
    <property type="match status" value="1"/>
</dbReference>
<keyword evidence="2" id="KW-0805">Transcription regulation</keyword>
<evidence type="ECO:0000313" key="7">
    <source>
        <dbReference type="Proteomes" id="UP000291469"/>
    </source>
</evidence>
<accession>A0A411YHG9</accession>
<dbReference type="EMBL" id="CP036402">
    <property type="protein sequence ID" value="QBI20559.1"/>
    <property type="molecule type" value="Genomic_DNA"/>
</dbReference>
<keyword evidence="7" id="KW-1185">Reference proteome</keyword>
<dbReference type="InterPro" id="IPR047057">
    <property type="entry name" value="MerR_fam"/>
</dbReference>
<dbReference type="InterPro" id="IPR000551">
    <property type="entry name" value="MerR-type_HTH_dom"/>
</dbReference>
<evidence type="ECO:0000256" key="3">
    <source>
        <dbReference type="ARBA" id="ARBA00023125"/>
    </source>
</evidence>